<sequence length="176" mass="19388">MVKSIRVDFESGDIVEAPLDFVISLRPKSKVINPQSESNEVTISNSRKVIEKLEDVNSEISTVKCEVHSEETASQAPQQNESMEVDENSSVEDDKKTETMSTDVIDAPPTPCEDQGMEVEPQSETDKLQNGHIDEKPEEVMELACNSKESVKSSESKLSELSQPLGKGKESSQSET</sequence>
<gene>
    <name evidence="2" type="ORF">GWK47_025964</name>
</gene>
<protein>
    <submittedName>
        <fullName evidence="2">Uncharacterized protein</fullName>
    </submittedName>
</protein>
<organism evidence="2 3">
    <name type="scientific">Chionoecetes opilio</name>
    <name type="common">Atlantic snow crab</name>
    <name type="synonym">Cancer opilio</name>
    <dbReference type="NCBI Taxonomy" id="41210"/>
    <lineage>
        <taxon>Eukaryota</taxon>
        <taxon>Metazoa</taxon>
        <taxon>Ecdysozoa</taxon>
        <taxon>Arthropoda</taxon>
        <taxon>Crustacea</taxon>
        <taxon>Multicrustacea</taxon>
        <taxon>Malacostraca</taxon>
        <taxon>Eumalacostraca</taxon>
        <taxon>Eucarida</taxon>
        <taxon>Decapoda</taxon>
        <taxon>Pleocyemata</taxon>
        <taxon>Brachyura</taxon>
        <taxon>Eubrachyura</taxon>
        <taxon>Majoidea</taxon>
        <taxon>Majidae</taxon>
        <taxon>Chionoecetes</taxon>
    </lineage>
</organism>
<comment type="caution">
    <text evidence="2">The sequence shown here is derived from an EMBL/GenBank/DDBJ whole genome shotgun (WGS) entry which is preliminary data.</text>
</comment>
<accession>A0A8J8WAR3</accession>
<reference evidence="2" key="1">
    <citation type="submission" date="2020-07" db="EMBL/GenBank/DDBJ databases">
        <title>The High-quality genome of the commercially important snow crab, Chionoecetes opilio.</title>
        <authorList>
            <person name="Jeong J.-H."/>
            <person name="Ryu S."/>
        </authorList>
    </citation>
    <scope>NUCLEOTIDE SEQUENCE</scope>
    <source>
        <strain evidence="2">MADBK_172401_WGS</strain>
        <tissue evidence="2">Digestive gland</tissue>
    </source>
</reference>
<evidence type="ECO:0000313" key="3">
    <source>
        <dbReference type="Proteomes" id="UP000770661"/>
    </source>
</evidence>
<name>A0A8J8WAR3_CHIOP</name>
<evidence type="ECO:0000256" key="1">
    <source>
        <dbReference type="SAM" id="MobiDB-lite"/>
    </source>
</evidence>
<dbReference type="EMBL" id="JACEEZ010025658">
    <property type="protein sequence ID" value="KAG0698749.1"/>
    <property type="molecule type" value="Genomic_DNA"/>
</dbReference>
<proteinExistence type="predicted"/>
<evidence type="ECO:0000313" key="2">
    <source>
        <dbReference type="EMBL" id="KAG0698749.1"/>
    </source>
</evidence>
<feature type="region of interest" description="Disordered" evidence="1">
    <location>
        <begin position="66"/>
        <end position="176"/>
    </location>
</feature>
<feature type="compositionally biased region" description="Basic and acidic residues" evidence="1">
    <location>
        <begin position="167"/>
        <end position="176"/>
    </location>
</feature>
<keyword evidence="3" id="KW-1185">Reference proteome</keyword>
<dbReference type="AlphaFoldDB" id="A0A8J8WAR3"/>
<feature type="compositionally biased region" description="Basic and acidic residues" evidence="1">
    <location>
        <begin position="149"/>
        <end position="158"/>
    </location>
</feature>
<dbReference type="OrthoDB" id="6417347at2759"/>
<dbReference type="Proteomes" id="UP000770661">
    <property type="component" value="Unassembled WGS sequence"/>
</dbReference>
<feature type="compositionally biased region" description="Basic and acidic residues" evidence="1">
    <location>
        <begin position="124"/>
        <end position="139"/>
    </location>
</feature>
<feature type="compositionally biased region" description="Polar residues" evidence="1">
    <location>
        <begin position="72"/>
        <end position="82"/>
    </location>
</feature>